<keyword evidence="10" id="KW-1185">Reference proteome</keyword>
<sequence>MSLNFLFGNVDQEGHLDLDGIDDSFKETLAEVGSVGDDESVNSFLEMALGGSGFSLGQDSVLDKSDSDSVLKLPKKTGNKRKRSVNEDLGLSDSSFSRSAVENSPYMLDDILSPSKNSDPIVADADAIDYSNIDEDFFESEDDLFESKNLPKSQDILLNKRVEFYDYDSETNSDSSEYLSETGQVSGKEHKNCNSSLITKQNKEDIAFMDHSSNLKEMIRNGKPLKFTDIFGSFIEKKTRSFRKIKNVRLLEQSIDDLSQTTSTINNLNFEQLSTISIKDNIDLAFESGLIQRPAVADLSRNSPLNKIYLLNNEGDDLVINQIPFGLEIDEWEKKIIWNEQDKRNFKTSTGNIPTLEKDNKMIKPINTLFDSGKWLDDVVWDLSLKNKRIVFPTNTNDPLMAIDILEQKNPTQPNNLLEKEKLSLETGIDRFNLSNDIFYDALQEGKVQRVRQTFGQLLVMHSLPSVHLQPPLFRIKFSRYELRNWHRPKLFLFPKQSSSDVPPPQKLTIKFSKLKSKKRKKKSKNSSGSHDDSLWSSSDITLRDSADMILIEYSEEYPPIMSNVGMGAVLVNYYRKTDEQDTYIPDVKIGDLFILGIADASPFLNFGNVMPGQTIAVLHNNMFRAPLFPHNLGKYSPAENRVRSTDFLAIRYNSSKWYLRSIPNYFLAGQTYPVLEVPAPHSRRVTTIIKNRLQIASYRLINENPHQLLNLNKLTRMFPEYSDFQIRQRLKEFCEYQRRGLGTGFWRAKANIPVPSEESLRSLLTPEMMCLFESMLVSQLQLIDSGCSNIFPSSNSSSVSQGISDSLSISRVKEQDENIPKLNDDLMANLDIIPQAAIVNPNEEKFASWNTTRNFINATQGKAMLQLCGEGDSTGMGSGFSFLRVSMKDIFLRAGESITEKLAEIEARPKSAHRYNVAEQQEIYREEIMKIWNAQFNELSCTEGVIISDNILYQNTEAYDDEVLIIPPSLDYHLPLAIPLASKLQINETEKLEIKDGQDGKRDEKPLELRIQEYEMNKQKLNTAGEVKTKKQKTNDVISFSTDELANTGMYNSILTFGKPLGLNQSSFPGRLTVPIHNKQLVIKRTIKSPYTGDLTIVNEVIKDVSVIETYLRSKSIIAKSKSDEKNPIDYEKILKARDLRKIDQDLFEKTHMTTFSLPPPNKSRKEVVRKCGNCGLLGHMKTNKKCPRYFEFNAV</sequence>
<comment type="subcellular location">
    <subcellularLocation>
        <location evidence="1">Nucleus</location>
    </subcellularLocation>
</comment>
<dbReference type="EMBL" id="LSSL01000958">
    <property type="protein sequence ID" value="OLY83317.1"/>
    <property type="molecule type" value="Genomic_DNA"/>
</dbReference>
<reference evidence="9 10" key="1">
    <citation type="journal article" date="2016" name="Mol. Biol. Evol.">
        <title>Genome-Wide Survey of Gut Fungi (Harpellales) Reveals the First Horizontally Transferred Ubiquitin Gene from a Mosquito Host.</title>
        <authorList>
            <person name="Wang Y."/>
            <person name="White M.M."/>
            <person name="Kvist S."/>
            <person name="Moncalvo J.M."/>
        </authorList>
    </citation>
    <scope>NUCLEOTIDE SEQUENCE [LARGE SCALE GENOMIC DNA]</scope>
    <source>
        <strain evidence="9 10">ALG-7-W6</strain>
    </source>
</reference>
<accession>A0A1R0H2H7</accession>
<feature type="region of interest" description="Disordered" evidence="5">
    <location>
        <begin position="513"/>
        <end position="536"/>
    </location>
</feature>
<dbReference type="GO" id="GO:0017025">
    <property type="term" value="F:TBP-class protein binding"/>
    <property type="evidence" value="ECO:0007669"/>
    <property type="project" value="InterPro"/>
</dbReference>
<dbReference type="GO" id="GO:0051123">
    <property type="term" value="P:RNA polymerase II preinitiation complex assembly"/>
    <property type="evidence" value="ECO:0007669"/>
    <property type="project" value="TreeGrafter"/>
</dbReference>
<comment type="caution">
    <text evidence="9">The sequence shown here is derived from an EMBL/GenBank/DDBJ whole genome shotgun (WGS) entry which is preliminary data.</text>
</comment>
<feature type="compositionally biased region" description="Basic residues" evidence="5">
    <location>
        <begin position="73"/>
        <end position="83"/>
    </location>
</feature>
<dbReference type="GO" id="GO:0003743">
    <property type="term" value="F:translation initiation factor activity"/>
    <property type="evidence" value="ECO:0007669"/>
    <property type="project" value="UniProtKB-KW"/>
</dbReference>
<dbReference type="Pfam" id="PF15288">
    <property type="entry name" value="zf-CCHC_6"/>
    <property type="match status" value="1"/>
</dbReference>
<evidence type="ECO:0000313" key="9">
    <source>
        <dbReference type="EMBL" id="OLY83317.1"/>
    </source>
</evidence>
<evidence type="ECO:0000259" key="8">
    <source>
        <dbReference type="Pfam" id="PF15288"/>
    </source>
</evidence>
<dbReference type="InterPro" id="IPR009067">
    <property type="entry name" value="TAF_II_230-bd"/>
</dbReference>
<dbReference type="AlphaFoldDB" id="A0A1R0H2H7"/>
<dbReference type="InterPro" id="IPR041670">
    <property type="entry name" value="Znf-CCHC_6"/>
</dbReference>
<feature type="domain" description="TAFII-230 TBP-binding" evidence="6">
    <location>
        <begin position="5"/>
        <end position="41"/>
    </location>
</feature>
<organism evidence="9 10">
    <name type="scientific">Smittium mucronatum</name>
    <dbReference type="NCBI Taxonomy" id="133383"/>
    <lineage>
        <taxon>Eukaryota</taxon>
        <taxon>Fungi</taxon>
        <taxon>Fungi incertae sedis</taxon>
        <taxon>Zoopagomycota</taxon>
        <taxon>Kickxellomycotina</taxon>
        <taxon>Harpellomycetes</taxon>
        <taxon>Harpellales</taxon>
        <taxon>Legeriomycetaceae</taxon>
        <taxon>Smittium</taxon>
    </lineage>
</organism>
<evidence type="ECO:0000256" key="2">
    <source>
        <dbReference type="ARBA" id="ARBA00023015"/>
    </source>
</evidence>
<evidence type="ECO:0000313" key="10">
    <source>
        <dbReference type="Proteomes" id="UP000187455"/>
    </source>
</evidence>
<evidence type="ECO:0000256" key="4">
    <source>
        <dbReference type="ARBA" id="ARBA00023242"/>
    </source>
</evidence>
<name>A0A1R0H2H7_9FUNG</name>
<feature type="region of interest" description="Disordered" evidence="5">
    <location>
        <begin position="72"/>
        <end position="92"/>
    </location>
</feature>
<evidence type="ECO:0000259" key="7">
    <source>
        <dbReference type="Pfam" id="PF12157"/>
    </source>
</evidence>
<evidence type="ECO:0000256" key="5">
    <source>
        <dbReference type="SAM" id="MobiDB-lite"/>
    </source>
</evidence>
<dbReference type="Proteomes" id="UP000187455">
    <property type="component" value="Unassembled WGS sequence"/>
</dbReference>
<dbReference type="PANTHER" id="PTHR13900">
    <property type="entry name" value="TRANSCRIPTION INITIATION FACTOR TFIID"/>
    <property type="match status" value="1"/>
</dbReference>
<proteinExistence type="predicted"/>
<evidence type="ECO:0000259" key="6">
    <source>
        <dbReference type="Pfam" id="PF09247"/>
    </source>
</evidence>
<feature type="domain" description="Transcription initiation factor TFIID subunit 1 histone acetyltransferase" evidence="7">
    <location>
        <begin position="432"/>
        <end position="940"/>
    </location>
</feature>
<keyword evidence="4" id="KW-0539">Nucleus</keyword>
<keyword evidence="3" id="KW-0804">Transcription</keyword>
<evidence type="ECO:0000256" key="1">
    <source>
        <dbReference type="ARBA" id="ARBA00004123"/>
    </source>
</evidence>
<dbReference type="InterPro" id="IPR040240">
    <property type="entry name" value="TAF1"/>
</dbReference>
<dbReference type="PANTHER" id="PTHR13900:SF0">
    <property type="entry name" value="TRANSCRIPTION INITIATION FACTOR TFIID SUBUNIT 1"/>
    <property type="match status" value="1"/>
</dbReference>
<gene>
    <name evidence="9" type="ORF">AYI68_g2542</name>
</gene>
<dbReference type="Pfam" id="PF09247">
    <property type="entry name" value="TBP-binding"/>
    <property type="match status" value="1"/>
</dbReference>
<keyword evidence="9" id="KW-0648">Protein biosynthesis</keyword>
<dbReference type="GO" id="GO:0005669">
    <property type="term" value="C:transcription factor TFIID complex"/>
    <property type="evidence" value="ECO:0007669"/>
    <property type="project" value="InterPro"/>
</dbReference>
<evidence type="ECO:0000256" key="3">
    <source>
        <dbReference type="ARBA" id="ARBA00023163"/>
    </source>
</evidence>
<dbReference type="InterPro" id="IPR022591">
    <property type="entry name" value="TAF1_HAT_dom"/>
</dbReference>
<dbReference type="Pfam" id="PF12157">
    <property type="entry name" value="DUF3591"/>
    <property type="match status" value="1"/>
</dbReference>
<dbReference type="STRING" id="133383.A0A1R0H2H7"/>
<keyword evidence="9" id="KW-0396">Initiation factor</keyword>
<protein>
    <submittedName>
        <fullName evidence="9">Putative transcription initiation factor TFIID 111 kDa subunit</fullName>
    </submittedName>
</protein>
<keyword evidence="2" id="KW-0805">Transcription regulation</keyword>
<dbReference type="GO" id="GO:0004402">
    <property type="term" value="F:histone acetyltransferase activity"/>
    <property type="evidence" value="ECO:0007669"/>
    <property type="project" value="InterPro"/>
</dbReference>
<feature type="compositionally biased region" description="Basic residues" evidence="5">
    <location>
        <begin position="513"/>
        <end position="525"/>
    </location>
</feature>
<dbReference type="GO" id="GO:0016251">
    <property type="term" value="F:RNA polymerase II general transcription initiation factor activity"/>
    <property type="evidence" value="ECO:0007669"/>
    <property type="project" value="InterPro"/>
</dbReference>
<feature type="domain" description="Zinc knuckle" evidence="8">
    <location>
        <begin position="1171"/>
        <end position="1191"/>
    </location>
</feature>
<dbReference type="OrthoDB" id="5752at2759"/>